<feature type="transmembrane region" description="Helical" evidence="1">
    <location>
        <begin position="161"/>
        <end position="183"/>
    </location>
</feature>
<reference evidence="3 4" key="1">
    <citation type="submission" date="2023-09" db="EMBL/GenBank/DDBJ databases">
        <authorList>
            <person name="Rey-Velasco X."/>
        </authorList>
    </citation>
    <scope>NUCLEOTIDE SEQUENCE [LARGE SCALE GENOMIC DNA]</scope>
    <source>
        <strain evidence="3 4">W311</strain>
    </source>
</reference>
<accession>A0ABZ0BAC8</accession>
<feature type="domain" description="CAAX prenyl protease 2/Lysostaphin resistance protein A-like" evidence="2">
    <location>
        <begin position="136"/>
        <end position="224"/>
    </location>
</feature>
<evidence type="ECO:0000313" key="3">
    <source>
        <dbReference type="EMBL" id="WNO54229.1"/>
    </source>
</evidence>
<dbReference type="Proteomes" id="UP001302249">
    <property type="component" value="Chromosome"/>
</dbReference>
<dbReference type="EMBL" id="CP135076">
    <property type="protein sequence ID" value="WNO54229.1"/>
    <property type="molecule type" value="Genomic_DNA"/>
</dbReference>
<name>A0ABZ0BAC8_9SPHN</name>
<dbReference type="Pfam" id="PF02517">
    <property type="entry name" value="Rce1-like"/>
    <property type="match status" value="1"/>
</dbReference>
<keyword evidence="1" id="KW-1133">Transmembrane helix</keyword>
<feature type="transmembrane region" description="Helical" evidence="1">
    <location>
        <begin position="91"/>
        <end position="112"/>
    </location>
</feature>
<dbReference type="GO" id="GO:0016787">
    <property type="term" value="F:hydrolase activity"/>
    <property type="evidence" value="ECO:0007669"/>
    <property type="project" value="UniProtKB-KW"/>
</dbReference>
<evidence type="ECO:0000259" key="2">
    <source>
        <dbReference type="Pfam" id="PF02517"/>
    </source>
</evidence>
<dbReference type="EC" id="3.4.-.-" evidence="3"/>
<keyword evidence="3" id="KW-0378">Hydrolase</keyword>
<organism evidence="3 4">
    <name type="scientific">Stakelama saccharophila</name>
    <dbReference type="NCBI Taxonomy" id="3075605"/>
    <lineage>
        <taxon>Bacteria</taxon>
        <taxon>Pseudomonadati</taxon>
        <taxon>Pseudomonadota</taxon>
        <taxon>Alphaproteobacteria</taxon>
        <taxon>Sphingomonadales</taxon>
        <taxon>Sphingomonadaceae</taxon>
        <taxon>Stakelama</taxon>
    </lineage>
</organism>
<dbReference type="InterPro" id="IPR003675">
    <property type="entry name" value="Rce1/LyrA-like_dom"/>
</dbReference>
<keyword evidence="1" id="KW-0472">Membrane</keyword>
<feature type="transmembrane region" description="Helical" evidence="1">
    <location>
        <begin position="38"/>
        <end position="58"/>
    </location>
</feature>
<keyword evidence="4" id="KW-1185">Reference proteome</keyword>
<gene>
    <name evidence="3" type="ORF">RPR59_02915</name>
</gene>
<proteinExistence type="predicted"/>
<feature type="transmembrane region" description="Helical" evidence="1">
    <location>
        <begin position="65"/>
        <end position="85"/>
    </location>
</feature>
<protein>
    <submittedName>
        <fullName evidence="3">CPBP family intramembrane glutamic endopeptidase</fullName>
        <ecNumber evidence="3">3.4.-.-</ecNumber>
    </submittedName>
</protein>
<dbReference type="RefSeq" id="WP_313916489.1">
    <property type="nucleotide sequence ID" value="NZ_CP135076.1"/>
</dbReference>
<keyword evidence="1" id="KW-0812">Transmembrane</keyword>
<evidence type="ECO:0000313" key="4">
    <source>
        <dbReference type="Proteomes" id="UP001302249"/>
    </source>
</evidence>
<sequence>MVVALTLIALAAYVLFLKGRLADRLGIDRFDRAAMYRFWVVKALLLFALPSLLALVLLGRMDLLIVMPAGFARAALAVGILPGAWRGDATMLQTMTAGLIGGGLLGVVIARWRMRRGRRPWMLGEVGQVLPRHRGELPWTLLLSLTAGVTEELYFRLLLPLLSLMLLGAALPGFALSLILFALAHGYQRWLGMAGALALGVIFTAVYWLTASLWVTMALHALVDCNSLFLRPLLLGLPPAPVSFSGDSRS</sequence>
<feature type="transmembrane region" description="Helical" evidence="1">
    <location>
        <begin position="190"/>
        <end position="209"/>
    </location>
</feature>
<evidence type="ECO:0000256" key="1">
    <source>
        <dbReference type="SAM" id="Phobius"/>
    </source>
</evidence>